<keyword evidence="4" id="KW-0813">Transport</keyword>
<dbReference type="InterPro" id="IPR038078">
    <property type="entry name" value="PhoU-like_sf"/>
</dbReference>
<dbReference type="PANTHER" id="PTHR42930:SF3">
    <property type="entry name" value="PHOSPHATE-SPECIFIC TRANSPORT SYSTEM ACCESSORY PROTEIN PHOU"/>
    <property type="match status" value="1"/>
</dbReference>
<dbReference type="SUPFAM" id="SSF109755">
    <property type="entry name" value="PhoU-like"/>
    <property type="match status" value="1"/>
</dbReference>
<dbReference type="NCBIfam" id="TIGR02135">
    <property type="entry name" value="phoU_full"/>
    <property type="match status" value="1"/>
</dbReference>
<dbReference type="GO" id="GO:0030643">
    <property type="term" value="P:intracellular phosphate ion homeostasis"/>
    <property type="evidence" value="ECO:0007669"/>
    <property type="project" value="InterPro"/>
</dbReference>
<name>A0A6J6PFE5_9ZZZZ</name>
<reference evidence="9" key="1">
    <citation type="submission" date="2020-05" db="EMBL/GenBank/DDBJ databases">
        <authorList>
            <person name="Chiriac C."/>
            <person name="Salcher M."/>
            <person name="Ghai R."/>
            <person name="Kavagutti S V."/>
        </authorList>
    </citation>
    <scope>NUCLEOTIDE SEQUENCE</scope>
</reference>
<gene>
    <name evidence="9" type="ORF">UFOPK2582_00803</name>
    <name evidence="10" type="ORF">UFOPK4354_00002</name>
</gene>
<feature type="domain" description="PhoU" evidence="8">
    <location>
        <begin position="123"/>
        <end position="208"/>
    </location>
</feature>
<dbReference type="EMBL" id="CAFBQW010000001">
    <property type="protein sequence ID" value="CAB5058820.1"/>
    <property type="molecule type" value="Genomic_DNA"/>
</dbReference>
<protein>
    <submittedName>
        <fullName evidence="9">Unannotated protein</fullName>
    </submittedName>
</protein>
<evidence type="ECO:0000313" key="9">
    <source>
        <dbReference type="EMBL" id="CAB4698171.1"/>
    </source>
</evidence>
<dbReference type="GO" id="GO:0005737">
    <property type="term" value="C:cytoplasm"/>
    <property type="evidence" value="ECO:0007669"/>
    <property type="project" value="UniProtKB-SubCell"/>
</dbReference>
<evidence type="ECO:0000259" key="8">
    <source>
        <dbReference type="Pfam" id="PF01895"/>
    </source>
</evidence>
<proteinExistence type="inferred from homology"/>
<dbReference type="Pfam" id="PF01895">
    <property type="entry name" value="PhoU"/>
    <property type="match status" value="2"/>
</dbReference>
<comment type="subcellular location">
    <subcellularLocation>
        <location evidence="1">Cytoplasm</location>
    </subcellularLocation>
</comment>
<accession>A0A6J6PFE5</accession>
<evidence type="ECO:0000256" key="3">
    <source>
        <dbReference type="ARBA" id="ARBA00011738"/>
    </source>
</evidence>
<evidence type="ECO:0000313" key="10">
    <source>
        <dbReference type="EMBL" id="CAB5058820.1"/>
    </source>
</evidence>
<keyword evidence="6" id="KW-0592">Phosphate transport</keyword>
<evidence type="ECO:0000256" key="6">
    <source>
        <dbReference type="ARBA" id="ARBA00022592"/>
    </source>
</evidence>
<evidence type="ECO:0000256" key="1">
    <source>
        <dbReference type="ARBA" id="ARBA00004496"/>
    </source>
</evidence>
<dbReference type="FunFam" id="1.20.58.220:FF:000004">
    <property type="entry name" value="Phosphate-specific transport system accessory protein PhoU"/>
    <property type="match status" value="1"/>
</dbReference>
<dbReference type="InterPro" id="IPR028366">
    <property type="entry name" value="PhoU"/>
</dbReference>
<feature type="region of interest" description="Disordered" evidence="7">
    <location>
        <begin position="226"/>
        <end position="269"/>
    </location>
</feature>
<keyword evidence="5" id="KW-0963">Cytoplasm</keyword>
<comment type="similarity">
    <text evidence="2">Belongs to the PhoU family.</text>
</comment>
<dbReference type="GO" id="GO:0006817">
    <property type="term" value="P:phosphate ion transport"/>
    <property type="evidence" value="ECO:0007669"/>
    <property type="project" value="UniProtKB-KW"/>
</dbReference>
<dbReference type="Gene3D" id="1.20.58.220">
    <property type="entry name" value="Phosphate transport system protein phou homolog 2, domain 2"/>
    <property type="match status" value="1"/>
</dbReference>
<comment type="subunit">
    <text evidence="3">Homodimer.</text>
</comment>
<feature type="compositionally biased region" description="Basic and acidic residues" evidence="7">
    <location>
        <begin position="250"/>
        <end position="261"/>
    </location>
</feature>
<evidence type="ECO:0000256" key="2">
    <source>
        <dbReference type="ARBA" id="ARBA00008107"/>
    </source>
</evidence>
<evidence type="ECO:0000256" key="7">
    <source>
        <dbReference type="SAM" id="MobiDB-lite"/>
    </source>
</evidence>
<evidence type="ECO:0000256" key="4">
    <source>
        <dbReference type="ARBA" id="ARBA00022448"/>
    </source>
</evidence>
<feature type="domain" description="PhoU" evidence="8">
    <location>
        <begin position="20"/>
        <end position="105"/>
    </location>
</feature>
<dbReference type="PANTHER" id="PTHR42930">
    <property type="entry name" value="PHOSPHATE-SPECIFIC TRANSPORT SYSTEM ACCESSORY PROTEIN PHOU"/>
    <property type="match status" value="1"/>
</dbReference>
<dbReference type="EMBL" id="CAEZXS010000080">
    <property type="protein sequence ID" value="CAB4698171.1"/>
    <property type="molecule type" value="Genomic_DNA"/>
</dbReference>
<dbReference type="AlphaFoldDB" id="A0A6J6PFE5"/>
<dbReference type="InterPro" id="IPR026022">
    <property type="entry name" value="PhoU_dom"/>
</dbReference>
<sequence>MNETRIHYHGELEEVRSDLIRLGAMVSETIGRGTAALLDRDLHAAQVLIDGDDVIDDFCLGLEERCYRLLALQSPIAGELRFILTSLRLISELERSADLIVNVCKASRRIYDVEFGPQIRGLIEQMGVEATFLIRAAIDSYVDADTSLASALDDIDDRLDELQVAYVQAIFRSHSEMNLNLQGAVQMAMIGRYYERVGDHAVNIGERVMYMVTGWLPEKSGAARQRLREAEAEAGVEAGNSTAQNDEAGEVARLDSPHEEGSGEVPDGA</sequence>
<organism evidence="9">
    <name type="scientific">freshwater metagenome</name>
    <dbReference type="NCBI Taxonomy" id="449393"/>
    <lineage>
        <taxon>unclassified sequences</taxon>
        <taxon>metagenomes</taxon>
        <taxon>ecological metagenomes</taxon>
    </lineage>
</organism>
<dbReference type="GO" id="GO:0045936">
    <property type="term" value="P:negative regulation of phosphate metabolic process"/>
    <property type="evidence" value="ECO:0007669"/>
    <property type="project" value="InterPro"/>
</dbReference>
<evidence type="ECO:0000256" key="5">
    <source>
        <dbReference type="ARBA" id="ARBA00022490"/>
    </source>
</evidence>